<evidence type="ECO:0000313" key="9">
    <source>
        <dbReference type="Proteomes" id="UP001526426"/>
    </source>
</evidence>
<dbReference type="SUPFAM" id="SSF53335">
    <property type="entry name" value="S-adenosyl-L-methionine-dependent methyltransferases"/>
    <property type="match status" value="1"/>
</dbReference>
<dbReference type="NCBIfam" id="TIGR00675">
    <property type="entry name" value="dcm"/>
    <property type="match status" value="1"/>
</dbReference>
<dbReference type="CDD" id="cd00315">
    <property type="entry name" value="Cyt_C5_DNA_methylase"/>
    <property type="match status" value="1"/>
</dbReference>
<dbReference type="InterPro" id="IPR018117">
    <property type="entry name" value="C5_DNA_meth_AS"/>
</dbReference>
<evidence type="ECO:0000256" key="6">
    <source>
        <dbReference type="RuleBase" id="RU000416"/>
    </source>
</evidence>
<comment type="caution">
    <text evidence="8">The sequence shown here is derived from an EMBL/GenBank/DDBJ whole genome shotgun (WGS) entry which is preliminary data.</text>
</comment>
<proteinExistence type="inferred from homology"/>
<dbReference type="Proteomes" id="UP001526426">
    <property type="component" value="Unassembled WGS sequence"/>
</dbReference>
<dbReference type="EMBL" id="JAIHOM010000097">
    <property type="protein sequence ID" value="MCW6037925.1"/>
    <property type="molecule type" value="Genomic_DNA"/>
</dbReference>
<dbReference type="GO" id="GO:0032259">
    <property type="term" value="P:methylation"/>
    <property type="evidence" value="ECO:0007669"/>
    <property type="project" value="UniProtKB-KW"/>
</dbReference>
<evidence type="ECO:0000313" key="8">
    <source>
        <dbReference type="EMBL" id="MCW6037925.1"/>
    </source>
</evidence>
<dbReference type="PROSITE" id="PS00094">
    <property type="entry name" value="C5_MTASE_1"/>
    <property type="match status" value="1"/>
</dbReference>
<dbReference type="GO" id="GO:0008168">
    <property type="term" value="F:methyltransferase activity"/>
    <property type="evidence" value="ECO:0007669"/>
    <property type="project" value="UniProtKB-KW"/>
</dbReference>
<dbReference type="Gene3D" id="3.90.120.10">
    <property type="entry name" value="DNA Methylase, subunit A, domain 2"/>
    <property type="match status" value="1"/>
</dbReference>
<keyword evidence="2 5" id="KW-0808">Transferase</keyword>
<dbReference type="PRINTS" id="PR00105">
    <property type="entry name" value="C5METTRFRASE"/>
</dbReference>
<keyword evidence="4" id="KW-0680">Restriction system</keyword>
<gene>
    <name evidence="8" type="ORF">K4A83_16825</name>
</gene>
<organism evidence="8 9">
    <name type="scientific">Spirulina subsalsa FACHB-351</name>
    <dbReference type="NCBI Taxonomy" id="234711"/>
    <lineage>
        <taxon>Bacteria</taxon>
        <taxon>Bacillati</taxon>
        <taxon>Cyanobacteriota</taxon>
        <taxon>Cyanophyceae</taxon>
        <taxon>Spirulinales</taxon>
        <taxon>Spirulinaceae</taxon>
        <taxon>Spirulina</taxon>
    </lineage>
</organism>
<comment type="catalytic activity">
    <reaction evidence="7">
        <text>a 2'-deoxycytidine in DNA + S-adenosyl-L-methionine = a 5-methyl-2'-deoxycytidine in DNA + S-adenosyl-L-homocysteine + H(+)</text>
        <dbReference type="Rhea" id="RHEA:13681"/>
        <dbReference type="Rhea" id="RHEA-COMP:11369"/>
        <dbReference type="Rhea" id="RHEA-COMP:11370"/>
        <dbReference type="ChEBI" id="CHEBI:15378"/>
        <dbReference type="ChEBI" id="CHEBI:57856"/>
        <dbReference type="ChEBI" id="CHEBI:59789"/>
        <dbReference type="ChEBI" id="CHEBI:85452"/>
        <dbReference type="ChEBI" id="CHEBI:85454"/>
        <dbReference type="EC" id="2.1.1.37"/>
    </reaction>
</comment>
<dbReference type="PROSITE" id="PS00095">
    <property type="entry name" value="C5_MTASE_2"/>
    <property type="match status" value="1"/>
</dbReference>
<dbReference type="InterPro" id="IPR050750">
    <property type="entry name" value="C5-MTase"/>
</dbReference>
<keyword evidence="1 5" id="KW-0489">Methyltransferase</keyword>
<dbReference type="Pfam" id="PF00145">
    <property type="entry name" value="DNA_methylase"/>
    <property type="match status" value="1"/>
</dbReference>
<evidence type="ECO:0000256" key="3">
    <source>
        <dbReference type="ARBA" id="ARBA00022691"/>
    </source>
</evidence>
<dbReference type="PANTHER" id="PTHR46098:SF1">
    <property type="entry name" value="TRNA (CYTOSINE(38)-C(5))-METHYLTRANSFERASE"/>
    <property type="match status" value="1"/>
</dbReference>
<keyword evidence="9" id="KW-1185">Reference proteome</keyword>
<sequence>MNENKPIKFIDIFAGIGGFRLGFEPVGYHCVYSCENNPHCQAVYTQNFAETPAGDITQIDIKKIPDFSILIAGFPCQPFSICGKRAGFNDTRGTLFFHICQIIQLHQPTVVILENVKHLLHHDQGRTFDVILYALEDLGYQVNYKLLNAKDFGVPQNRERVFIVASLSQKFDFTKLEPNAVTPKLKEYLVETGDFEYLNPEEYTLIENPKKQDSGLIFVGYRNKGIWRKGIRPNTKHLSRVHRQPNRIYSIEGVHPTLPSQETSGRFFIYLPDENRVRKLTLQECYKIMGFPDDFYIHPNSSEAYKQVGNSVCIPLVKELAHQIKQQFFSPVETPAKKEHRQPILVPIQQLL</sequence>
<accession>A0ABT3L8U0</accession>
<keyword evidence="3 5" id="KW-0949">S-adenosyl-L-methionine</keyword>
<name>A0ABT3L8U0_9CYAN</name>
<dbReference type="RefSeq" id="WP_265265804.1">
    <property type="nucleotide sequence ID" value="NZ_JAIHOM010000097.1"/>
</dbReference>
<dbReference type="InterPro" id="IPR001525">
    <property type="entry name" value="C5_MeTfrase"/>
</dbReference>
<comment type="similarity">
    <text evidence="5 6">Belongs to the class I-like SAM-binding methyltransferase superfamily. C5-methyltransferase family.</text>
</comment>
<dbReference type="EC" id="2.1.1.37" evidence="7"/>
<dbReference type="Gene3D" id="3.40.50.150">
    <property type="entry name" value="Vaccinia Virus protein VP39"/>
    <property type="match status" value="1"/>
</dbReference>
<dbReference type="PANTHER" id="PTHR46098">
    <property type="entry name" value="TRNA (CYTOSINE(38)-C(5))-METHYLTRANSFERASE"/>
    <property type="match status" value="1"/>
</dbReference>
<protein>
    <recommendedName>
        <fullName evidence="7">Cytosine-specific methyltransferase</fullName>
        <ecNumber evidence="7">2.1.1.37</ecNumber>
    </recommendedName>
</protein>
<evidence type="ECO:0000256" key="2">
    <source>
        <dbReference type="ARBA" id="ARBA00022679"/>
    </source>
</evidence>
<evidence type="ECO:0000256" key="7">
    <source>
        <dbReference type="RuleBase" id="RU000417"/>
    </source>
</evidence>
<dbReference type="InterPro" id="IPR031303">
    <property type="entry name" value="C5_meth_CS"/>
</dbReference>
<reference evidence="8 9" key="1">
    <citation type="submission" date="2021-08" db="EMBL/GenBank/DDBJ databases">
        <title>Draft genome sequence of Spirulina subsalsa with high tolerance to salinity and hype-accumulation of phycocyanin.</title>
        <authorList>
            <person name="Pei H."/>
            <person name="Jiang L."/>
        </authorList>
    </citation>
    <scope>NUCLEOTIDE SEQUENCE [LARGE SCALE GENOMIC DNA]</scope>
    <source>
        <strain evidence="8 9">FACHB-351</strain>
    </source>
</reference>
<evidence type="ECO:0000256" key="4">
    <source>
        <dbReference type="ARBA" id="ARBA00022747"/>
    </source>
</evidence>
<evidence type="ECO:0000256" key="5">
    <source>
        <dbReference type="PROSITE-ProRule" id="PRU01016"/>
    </source>
</evidence>
<dbReference type="PROSITE" id="PS51679">
    <property type="entry name" value="SAM_MT_C5"/>
    <property type="match status" value="1"/>
</dbReference>
<evidence type="ECO:0000256" key="1">
    <source>
        <dbReference type="ARBA" id="ARBA00022603"/>
    </source>
</evidence>
<dbReference type="InterPro" id="IPR029063">
    <property type="entry name" value="SAM-dependent_MTases_sf"/>
</dbReference>
<feature type="active site" evidence="5">
    <location>
        <position position="76"/>
    </location>
</feature>